<evidence type="ECO:0000256" key="2">
    <source>
        <dbReference type="ARBA" id="ARBA00022837"/>
    </source>
</evidence>
<keyword evidence="4" id="KW-1185">Reference proteome</keyword>
<dbReference type="InterPro" id="IPR011992">
    <property type="entry name" value="EF-hand-dom_pair"/>
</dbReference>
<dbReference type="PROSITE" id="PS50222">
    <property type="entry name" value="EF_HAND_2"/>
    <property type="match status" value="2"/>
</dbReference>
<gene>
    <name evidence="5" type="primary">LOC115751455</name>
</gene>
<accession>A0A8B8QDL7</accession>
<dbReference type="KEGG" id="rarg:115751455"/>
<dbReference type="GO" id="GO:0043226">
    <property type="term" value="C:organelle"/>
    <property type="evidence" value="ECO:0007669"/>
    <property type="project" value="UniProtKB-ARBA"/>
</dbReference>
<dbReference type="Gene3D" id="1.10.238.10">
    <property type="entry name" value="EF-hand"/>
    <property type="match status" value="1"/>
</dbReference>
<feature type="domain" description="EF-hand" evidence="3">
    <location>
        <begin position="46"/>
        <end position="81"/>
    </location>
</feature>
<dbReference type="PROSITE" id="PS00018">
    <property type="entry name" value="EF_HAND_1"/>
    <property type="match status" value="2"/>
</dbReference>
<keyword evidence="2" id="KW-0106">Calcium</keyword>
<evidence type="ECO:0000259" key="3">
    <source>
        <dbReference type="PROSITE" id="PS50222"/>
    </source>
</evidence>
<dbReference type="GeneID" id="115751455"/>
<dbReference type="SUPFAM" id="SSF47473">
    <property type="entry name" value="EF-hand"/>
    <property type="match status" value="1"/>
</dbReference>
<evidence type="ECO:0000313" key="5">
    <source>
        <dbReference type="RefSeq" id="XP_030545231.1"/>
    </source>
</evidence>
<evidence type="ECO:0000313" key="4">
    <source>
        <dbReference type="Proteomes" id="UP000827889"/>
    </source>
</evidence>
<dbReference type="CDD" id="cd00051">
    <property type="entry name" value="EFh"/>
    <property type="match status" value="1"/>
</dbReference>
<dbReference type="PANTHER" id="PTHR23050">
    <property type="entry name" value="CALCIUM BINDING PROTEIN"/>
    <property type="match status" value="1"/>
</dbReference>
<dbReference type="GO" id="GO:0005509">
    <property type="term" value="F:calcium ion binding"/>
    <property type="evidence" value="ECO:0007669"/>
    <property type="project" value="InterPro"/>
</dbReference>
<feature type="domain" description="EF-hand" evidence="3">
    <location>
        <begin position="10"/>
        <end position="45"/>
    </location>
</feature>
<dbReference type="FunFam" id="1.10.238.10:FF:000178">
    <property type="entry name" value="Calmodulin-2 A"/>
    <property type="match status" value="1"/>
</dbReference>
<keyword evidence="1" id="KW-0677">Repeat</keyword>
<dbReference type="Proteomes" id="UP000827889">
    <property type="component" value="Chromosome 2"/>
</dbReference>
<dbReference type="SMART" id="SM00054">
    <property type="entry name" value="EFh"/>
    <property type="match status" value="2"/>
</dbReference>
<dbReference type="InterPro" id="IPR018247">
    <property type="entry name" value="EF_Hand_1_Ca_BS"/>
</dbReference>
<dbReference type="RefSeq" id="XP_030545231.1">
    <property type="nucleotide sequence ID" value="XM_030689371.2"/>
</dbReference>
<proteinExistence type="predicted"/>
<organism evidence="4 5">
    <name type="scientific">Rhodamnia argentea</name>
    <dbReference type="NCBI Taxonomy" id="178133"/>
    <lineage>
        <taxon>Eukaryota</taxon>
        <taxon>Viridiplantae</taxon>
        <taxon>Streptophyta</taxon>
        <taxon>Embryophyta</taxon>
        <taxon>Tracheophyta</taxon>
        <taxon>Spermatophyta</taxon>
        <taxon>Magnoliopsida</taxon>
        <taxon>eudicotyledons</taxon>
        <taxon>Gunneridae</taxon>
        <taxon>Pentapetalae</taxon>
        <taxon>rosids</taxon>
        <taxon>malvids</taxon>
        <taxon>Myrtales</taxon>
        <taxon>Myrtaceae</taxon>
        <taxon>Myrtoideae</taxon>
        <taxon>Myrteae</taxon>
        <taxon>Australasian group</taxon>
        <taxon>Rhodamnia</taxon>
    </lineage>
</organism>
<dbReference type="InterPro" id="IPR050145">
    <property type="entry name" value="Centrin_CML-like"/>
</dbReference>
<dbReference type="Pfam" id="PF13499">
    <property type="entry name" value="EF-hand_7"/>
    <property type="match status" value="1"/>
</dbReference>
<dbReference type="OrthoDB" id="26525at2759"/>
<dbReference type="InterPro" id="IPR002048">
    <property type="entry name" value="EF_hand_dom"/>
</dbReference>
<protein>
    <submittedName>
        <fullName evidence="5">Probable calcium-binding protein CML29</fullName>
    </submittedName>
</protein>
<evidence type="ECO:0000256" key="1">
    <source>
        <dbReference type="ARBA" id="ARBA00022737"/>
    </source>
</evidence>
<name>A0A8B8QDL7_9MYRT</name>
<dbReference type="AlphaFoldDB" id="A0A8B8QDL7"/>
<reference evidence="4" key="1">
    <citation type="submission" date="2025-05" db="UniProtKB">
        <authorList>
            <consortium name="RefSeq"/>
        </authorList>
    </citation>
    <scope>NUCLEOTIDE SEQUENCE [LARGE SCALE GENOMIC DNA]</scope>
</reference>
<reference evidence="5" key="2">
    <citation type="submission" date="2025-08" db="UniProtKB">
        <authorList>
            <consortium name="RefSeq"/>
        </authorList>
    </citation>
    <scope>IDENTIFICATION</scope>
    <source>
        <tissue evidence="5">Leaf</tissue>
    </source>
</reference>
<sequence>MAHSENETLNQVLALVEAFRAFDSDDDGQITAVELGGIMRSLGYNVSAQEVDAMMGEADANRDGMLSVAEFLEMTTKDMDLGELASFLGTTLIPSMVGADGEVAVEVEDLRLIVQCLL</sequence>